<accession>A0A8S3R9M3</accession>
<dbReference type="AlphaFoldDB" id="A0A8S3R9M3"/>
<dbReference type="Proteomes" id="UP000683360">
    <property type="component" value="Unassembled WGS sequence"/>
</dbReference>
<evidence type="ECO:0000313" key="1">
    <source>
        <dbReference type="EMBL" id="CAG2201772.1"/>
    </source>
</evidence>
<protein>
    <submittedName>
        <fullName evidence="1">Uncharacterized protein</fullName>
    </submittedName>
</protein>
<proteinExistence type="predicted"/>
<keyword evidence="2" id="KW-1185">Reference proteome</keyword>
<dbReference type="InterPro" id="IPR036514">
    <property type="entry name" value="SGNH_hydro_sf"/>
</dbReference>
<sequence>MSLAKLKKIIQKPFHAPTTPKIYTPAILGDSIIGRLKQQSTLPIHQEIYWWCQGGRTATKALDWVKQNLDTEVQLIPEKIWLYILIGTCDFTSFNRTTKYISLKFQNNAELVEHLINRYKEIIKTLKDLSPDSQITILEIPFFSIQAWNKSHSHKDPEVFYDQDIQLEQQIIEINKAIRTLNHQNFSPNFNIDLYRTSTRQQRTYQAGTSHSCRQGNTKSRRLYNLSLLDDGIHPNIHLSKAWLRKLTNQISRDCWTKNKAPEETDVNNNI</sequence>
<name>A0A8S3R9M3_MYTED</name>
<reference evidence="1" key="1">
    <citation type="submission" date="2021-03" db="EMBL/GenBank/DDBJ databases">
        <authorList>
            <person name="Bekaert M."/>
        </authorList>
    </citation>
    <scope>NUCLEOTIDE SEQUENCE</scope>
</reference>
<dbReference type="SUPFAM" id="SSF52266">
    <property type="entry name" value="SGNH hydrolase"/>
    <property type="match status" value="1"/>
</dbReference>
<gene>
    <name evidence="1" type="ORF">MEDL_16389</name>
</gene>
<dbReference type="Gene3D" id="3.40.50.1110">
    <property type="entry name" value="SGNH hydrolase"/>
    <property type="match status" value="1"/>
</dbReference>
<dbReference type="EMBL" id="CAJPWZ010000866">
    <property type="protein sequence ID" value="CAG2201772.1"/>
    <property type="molecule type" value="Genomic_DNA"/>
</dbReference>
<comment type="caution">
    <text evidence="1">The sequence shown here is derived from an EMBL/GenBank/DDBJ whole genome shotgun (WGS) entry which is preliminary data.</text>
</comment>
<evidence type="ECO:0000313" key="2">
    <source>
        <dbReference type="Proteomes" id="UP000683360"/>
    </source>
</evidence>
<organism evidence="1 2">
    <name type="scientific">Mytilus edulis</name>
    <name type="common">Blue mussel</name>
    <dbReference type="NCBI Taxonomy" id="6550"/>
    <lineage>
        <taxon>Eukaryota</taxon>
        <taxon>Metazoa</taxon>
        <taxon>Spiralia</taxon>
        <taxon>Lophotrochozoa</taxon>
        <taxon>Mollusca</taxon>
        <taxon>Bivalvia</taxon>
        <taxon>Autobranchia</taxon>
        <taxon>Pteriomorphia</taxon>
        <taxon>Mytilida</taxon>
        <taxon>Mytiloidea</taxon>
        <taxon>Mytilidae</taxon>
        <taxon>Mytilinae</taxon>
        <taxon>Mytilus</taxon>
    </lineage>
</organism>